<evidence type="ECO:0000313" key="1">
    <source>
        <dbReference type="EMBL" id="OTX84934.1"/>
    </source>
</evidence>
<dbReference type="EMBL" id="NFDE01000063">
    <property type="protein sequence ID" value="OTX84934.1"/>
    <property type="molecule type" value="Genomic_DNA"/>
</dbReference>
<comment type="caution">
    <text evidence="1">The sequence shown here is derived from an EMBL/GenBank/DDBJ whole genome shotgun (WGS) entry which is preliminary data.</text>
</comment>
<organism evidence="1 2">
    <name type="scientific">Bacillus wiedmannii</name>
    <dbReference type="NCBI Taxonomy" id="1890302"/>
    <lineage>
        <taxon>Bacteria</taxon>
        <taxon>Bacillati</taxon>
        <taxon>Bacillota</taxon>
        <taxon>Bacilli</taxon>
        <taxon>Bacillales</taxon>
        <taxon>Bacillaceae</taxon>
        <taxon>Bacillus</taxon>
        <taxon>Bacillus cereus group</taxon>
    </lineage>
</organism>
<proteinExistence type="predicted"/>
<name>A0A242YYX7_9BACI</name>
<protein>
    <submittedName>
        <fullName evidence="1">Uncharacterized protein</fullName>
    </submittedName>
</protein>
<gene>
    <name evidence="1" type="ORF">BK730_24495</name>
</gene>
<accession>A0A242YYX7</accession>
<dbReference type="RefSeq" id="WP_086422787.1">
    <property type="nucleotide sequence ID" value="NZ_NFDE01000063.1"/>
</dbReference>
<dbReference type="Proteomes" id="UP000194945">
    <property type="component" value="Unassembled WGS sequence"/>
</dbReference>
<evidence type="ECO:0000313" key="2">
    <source>
        <dbReference type="Proteomes" id="UP000194945"/>
    </source>
</evidence>
<dbReference type="AlphaFoldDB" id="A0A242YYX7"/>
<reference evidence="1 2" key="1">
    <citation type="submission" date="2016-10" db="EMBL/GenBank/DDBJ databases">
        <title>Comparative genomics of Bacillus thuringiensis reveals a path to pathogens against multiple invertebrate hosts.</title>
        <authorList>
            <person name="Zheng J."/>
            <person name="Gao Q."/>
            <person name="Liu H."/>
            <person name="Peng D."/>
            <person name="Ruan L."/>
            <person name="Sun M."/>
        </authorList>
    </citation>
    <scope>NUCLEOTIDE SEQUENCE [LARGE SCALE GENOMIC DNA]</scope>
    <source>
        <strain evidence="1">BGSC 4BK1</strain>
    </source>
</reference>
<sequence>MRSLGKSMDESLLKKYFQSTSNKEQNITSPINDVSLVKDDHEKFKSIRSLTREINNSNK</sequence>